<organism evidence="1 2">
    <name type="scientific">Streptomyces collinus (strain DSM 40733 / Tue 365)</name>
    <dbReference type="NCBI Taxonomy" id="1214242"/>
    <lineage>
        <taxon>Bacteria</taxon>
        <taxon>Bacillati</taxon>
        <taxon>Actinomycetota</taxon>
        <taxon>Actinomycetes</taxon>
        <taxon>Kitasatosporales</taxon>
        <taxon>Streptomycetaceae</taxon>
        <taxon>Streptomyces</taxon>
    </lineage>
</organism>
<dbReference type="HOGENOM" id="CLU_2411816_0_0_11"/>
<protein>
    <submittedName>
        <fullName evidence="1">Uncharacterized protein</fullName>
    </submittedName>
</protein>
<sequence length="92" mass="9741">MKSVILAWLVGEGLMTYKDVRKNKRPPLPAELLATSGLFVLLGILGESAPKLASTLAWGFDAAAFLTLWDNPAGNAIKSKTPGSKSKTAKAK</sequence>
<accession>S5VSX1</accession>
<dbReference type="EMBL" id="CP006261">
    <property type="protein sequence ID" value="AGS73937.1"/>
    <property type="molecule type" value="Genomic_DNA"/>
</dbReference>
<proteinExistence type="predicted"/>
<name>S5VSX1_STRC3</name>
<dbReference type="Proteomes" id="UP000015423">
    <property type="component" value="Plasmid pSCO2"/>
</dbReference>
<gene>
    <name evidence="1" type="ORF">B446_35893</name>
</gene>
<dbReference type="AlphaFoldDB" id="S5VSX1"/>
<keyword evidence="1" id="KW-0614">Plasmid</keyword>
<dbReference type="KEGG" id="sci:B446_35893"/>
<evidence type="ECO:0000313" key="1">
    <source>
        <dbReference type="EMBL" id="AGS73937.1"/>
    </source>
</evidence>
<keyword evidence="2" id="KW-1185">Reference proteome</keyword>
<dbReference type="RefSeq" id="WP_020943838.1">
    <property type="nucleotide sequence ID" value="NC_021986.1"/>
</dbReference>
<dbReference type="PATRIC" id="fig|1214242.5.peg.7317"/>
<evidence type="ECO:0000313" key="2">
    <source>
        <dbReference type="Proteomes" id="UP000015423"/>
    </source>
</evidence>
<geneLocation type="plasmid" evidence="1 2">
    <name>pSCO2</name>
</geneLocation>
<reference evidence="1 2" key="1">
    <citation type="submission" date="2012-10" db="EMBL/GenBank/DDBJ databases">
        <title>The complete genome sequence of Streptomyces collinus Tu 365.</title>
        <authorList>
            <person name="Ruckert C."/>
            <person name="Szczepanowski R."/>
            <person name="Goesmann A."/>
            <person name="Pross E.K."/>
            <person name="Musiol E.M."/>
            <person name="Blin K."/>
            <person name="Wohlleben W."/>
            <person name="Puhler A."/>
            <person name="Weber T."/>
            <person name="Kalinowski J."/>
        </authorList>
    </citation>
    <scope>NUCLEOTIDE SEQUENCE [LARGE SCALE GENOMIC DNA]</scope>
    <source>
        <strain evidence="2">DSM 40733 / Tue 365</strain>
        <plasmid evidence="1 2">pSCO2</plasmid>
    </source>
</reference>